<dbReference type="Gene3D" id="3.60.21.10">
    <property type="match status" value="1"/>
</dbReference>
<proteinExistence type="inferred from homology"/>
<protein>
    <submittedName>
        <fullName evidence="3">Poly-gamma-glutamate synthesis protein (Capsule biosynthesis protein)</fullName>
    </submittedName>
</protein>
<dbReference type="Proteomes" id="UP000254720">
    <property type="component" value="Unassembled WGS sequence"/>
</dbReference>
<sequence>MNHSTNIFRLFLCGDVMTGRGIDQILPHQVEPRLYEPFVKDAREYVFLAEKTNGKITYPVAMDYIWGDALLIWRQFQPDVKIINLETAITQAGDPWPNKGIHYRMHPLNIAVLTSAGINICALANNHLLDWGYKGLKETLVTLKSAGIKFSGAGENITHAMQPAIVELILNKRVLVFSAGTPSSGIPSAWQASAHRSGVYYLPDLTIKTLTHVAENIQTFKRSGDLIIFSIHWGSNWGHEIPDSFRSFAYGLIDIGKVDVVFGHSSHHPRAIEMYNGKPIFYGCGDFINDYEGISGYEEHRDDLPLMYFLDFDAMSLQFEKMTLIPLQIKKFRLHLANKRDGDWVLKTLNESAPFSVQFDTYGERPICFVQRVR</sequence>
<dbReference type="CDD" id="cd07381">
    <property type="entry name" value="MPP_CapA"/>
    <property type="match status" value="1"/>
</dbReference>
<dbReference type="PANTHER" id="PTHR33393:SF11">
    <property type="entry name" value="POLYGLUTAMINE SYNTHESIS ACCESSORY PROTEIN RV0574C-RELATED"/>
    <property type="match status" value="1"/>
</dbReference>
<dbReference type="Pfam" id="PF09587">
    <property type="entry name" value="PGA_cap"/>
    <property type="match status" value="1"/>
</dbReference>
<dbReference type="InterPro" id="IPR019079">
    <property type="entry name" value="Capsule_synth_CapA"/>
</dbReference>
<dbReference type="SMART" id="SM00854">
    <property type="entry name" value="PGA_cap"/>
    <property type="match status" value="1"/>
</dbReference>
<comment type="similarity">
    <text evidence="1">Belongs to the CapA family.</text>
</comment>
<dbReference type="InterPro" id="IPR052169">
    <property type="entry name" value="CW_Biosynth-Accessory"/>
</dbReference>
<accession>A0A370G2P3</accession>
<dbReference type="RefSeq" id="WP_114835405.1">
    <property type="nucleotide sequence ID" value="NZ_LR699116.1"/>
</dbReference>
<dbReference type="InterPro" id="IPR029052">
    <property type="entry name" value="Metallo-depent_PP-like"/>
</dbReference>
<dbReference type="AlphaFoldDB" id="A0A370G2P3"/>
<reference evidence="3 4" key="1">
    <citation type="submission" date="2018-07" db="EMBL/GenBank/DDBJ databases">
        <title>Genomic Encyclopedia of Type Strains, Phase IV (KMG-IV): sequencing the most valuable type-strain genomes for metagenomic binning, comparative biology and taxonomic classification.</title>
        <authorList>
            <person name="Goeker M."/>
        </authorList>
    </citation>
    <scope>NUCLEOTIDE SEQUENCE [LARGE SCALE GENOMIC DNA]</scope>
    <source>
        <strain evidence="3 4">DSM 16500</strain>
    </source>
</reference>
<gene>
    <name evidence="3" type="ORF">C8D86_13611</name>
</gene>
<dbReference type="OrthoDB" id="9810718at2"/>
<keyword evidence="4" id="KW-1185">Reference proteome</keyword>
<dbReference type="EMBL" id="QQAX01000036">
    <property type="protein sequence ID" value="RDI37972.1"/>
    <property type="molecule type" value="Genomic_DNA"/>
</dbReference>
<dbReference type="SUPFAM" id="SSF56300">
    <property type="entry name" value="Metallo-dependent phosphatases"/>
    <property type="match status" value="1"/>
</dbReference>
<dbReference type="PANTHER" id="PTHR33393">
    <property type="entry name" value="POLYGLUTAMINE SYNTHESIS ACCESSORY PROTEIN RV0574C-RELATED"/>
    <property type="match status" value="1"/>
</dbReference>
<feature type="domain" description="Capsule synthesis protein CapA" evidence="2">
    <location>
        <begin position="9"/>
        <end position="291"/>
    </location>
</feature>
<evidence type="ECO:0000313" key="4">
    <source>
        <dbReference type="Proteomes" id="UP000254720"/>
    </source>
</evidence>
<evidence type="ECO:0000259" key="2">
    <source>
        <dbReference type="SMART" id="SM00854"/>
    </source>
</evidence>
<comment type="caution">
    <text evidence="3">The sequence shown here is derived from an EMBL/GenBank/DDBJ whole genome shotgun (WGS) entry which is preliminary data.</text>
</comment>
<evidence type="ECO:0000256" key="1">
    <source>
        <dbReference type="ARBA" id="ARBA00005662"/>
    </source>
</evidence>
<name>A0A370G2P3_9COXI</name>
<organism evidence="3 4">
    <name type="scientific">Aquicella lusitana</name>
    <dbReference type="NCBI Taxonomy" id="254246"/>
    <lineage>
        <taxon>Bacteria</taxon>
        <taxon>Pseudomonadati</taxon>
        <taxon>Pseudomonadota</taxon>
        <taxon>Gammaproteobacteria</taxon>
        <taxon>Legionellales</taxon>
        <taxon>Coxiellaceae</taxon>
        <taxon>Aquicella</taxon>
    </lineage>
</organism>
<evidence type="ECO:0000313" key="3">
    <source>
        <dbReference type="EMBL" id="RDI37972.1"/>
    </source>
</evidence>